<gene>
    <name evidence="2" type="ORF">GCM10007380_31460</name>
</gene>
<reference evidence="3" key="1">
    <citation type="journal article" date="2019" name="Int. J. Syst. Evol. Microbiol.">
        <title>The Global Catalogue of Microorganisms (GCM) 10K type strain sequencing project: providing services to taxonomists for standard genome sequencing and annotation.</title>
        <authorList>
            <consortium name="The Broad Institute Genomics Platform"/>
            <consortium name="The Broad Institute Genome Sequencing Center for Infectious Disease"/>
            <person name="Wu L."/>
            <person name="Ma J."/>
        </authorList>
    </citation>
    <scope>NUCLEOTIDE SEQUENCE [LARGE SCALE GENOMIC DNA]</scope>
    <source>
        <strain evidence="3">CGMCC 1.14993</strain>
    </source>
</reference>
<feature type="transmembrane region" description="Helical" evidence="1">
    <location>
        <begin position="108"/>
        <end position="132"/>
    </location>
</feature>
<evidence type="ECO:0000256" key="1">
    <source>
        <dbReference type="SAM" id="Phobius"/>
    </source>
</evidence>
<dbReference type="AlphaFoldDB" id="A0A8J3AKA3"/>
<organism evidence="2 3">
    <name type="scientific">Gottfriedia solisilvae</name>
    <dbReference type="NCBI Taxonomy" id="1516104"/>
    <lineage>
        <taxon>Bacteria</taxon>
        <taxon>Bacillati</taxon>
        <taxon>Bacillota</taxon>
        <taxon>Bacilli</taxon>
        <taxon>Bacillales</taxon>
        <taxon>Bacillaceae</taxon>
        <taxon>Gottfriedia</taxon>
    </lineage>
</organism>
<feature type="transmembrane region" description="Helical" evidence="1">
    <location>
        <begin position="79"/>
        <end position="102"/>
    </location>
</feature>
<dbReference type="Proteomes" id="UP000626244">
    <property type="component" value="Unassembled WGS sequence"/>
</dbReference>
<evidence type="ECO:0000313" key="3">
    <source>
        <dbReference type="Proteomes" id="UP000626244"/>
    </source>
</evidence>
<feature type="transmembrane region" description="Helical" evidence="1">
    <location>
        <begin position="7"/>
        <end position="24"/>
    </location>
</feature>
<sequence length="144" mass="16931">MNFLNKFYAVILSAIMISGTWGWFSSTPEEERVYECCYTGAFEGFLISLSITFTCYMIFGLGFAYIIEELTKMFHINKFIYLFQLIMYIIAGFVVAMIFAVTQSIELTMFYALFSVPAFFLYFHVLFFIKLFRNIVSTKRKRQP</sequence>
<dbReference type="EMBL" id="BMHB01000002">
    <property type="protein sequence ID" value="GGI16137.1"/>
    <property type="molecule type" value="Genomic_DNA"/>
</dbReference>
<proteinExistence type="predicted"/>
<evidence type="ECO:0000313" key="2">
    <source>
        <dbReference type="EMBL" id="GGI16137.1"/>
    </source>
</evidence>
<keyword evidence="1" id="KW-1133">Transmembrane helix</keyword>
<dbReference type="RefSeq" id="WP_142283106.1">
    <property type="nucleotide sequence ID" value="NZ_BMHB01000002.1"/>
</dbReference>
<name>A0A8J3AKA3_9BACI</name>
<dbReference type="OrthoDB" id="2867049at2"/>
<keyword evidence="1" id="KW-0812">Transmembrane</keyword>
<feature type="transmembrane region" description="Helical" evidence="1">
    <location>
        <begin position="44"/>
        <end position="67"/>
    </location>
</feature>
<comment type="caution">
    <text evidence="2">The sequence shown here is derived from an EMBL/GenBank/DDBJ whole genome shotgun (WGS) entry which is preliminary data.</text>
</comment>
<accession>A0A8J3AKA3</accession>
<protein>
    <submittedName>
        <fullName evidence="2">Uncharacterized protein</fullName>
    </submittedName>
</protein>
<keyword evidence="3" id="KW-1185">Reference proteome</keyword>
<keyword evidence="1" id="KW-0472">Membrane</keyword>